<organism evidence="1 2">
    <name type="scientific">Paracoccus yeei</name>
    <dbReference type="NCBI Taxonomy" id="147645"/>
    <lineage>
        <taxon>Bacteria</taxon>
        <taxon>Pseudomonadati</taxon>
        <taxon>Pseudomonadota</taxon>
        <taxon>Alphaproteobacteria</taxon>
        <taxon>Rhodobacterales</taxon>
        <taxon>Paracoccaceae</taxon>
        <taxon>Paracoccus</taxon>
    </lineage>
</organism>
<evidence type="ECO:0000313" key="2">
    <source>
        <dbReference type="Proteomes" id="UP000272010"/>
    </source>
</evidence>
<sequence>MLHGISAGETAPLPFTGDRPCRIMLLPPGHAYHHMNG</sequence>
<protein>
    <submittedName>
        <fullName evidence="1">Uncharacterized protein</fullName>
    </submittedName>
</protein>
<name>A0A386UKQ6_9RHOB</name>
<dbReference type="AlphaFoldDB" id="A0A386UKQ6"/>
<accession>A0A386UKQ6</accession>
<dbReference type="EMBL" id="CP031078">
    <property type="protein sequence ID" value="AYF00898.1"/>
    <property type="molecule type" value="Genomic_DNA"/>
</dbReference>
<gene>
    <name evidence="1" type="ORF">PY32053_01252</name>
</gene>
<proteinExistence type="predicted"/>
<reference evidence="2" key="1">
    <citation type="submission" date="2018-07" db="EMBL/GenBank/DDBJ databases">
        <title>Genome Structure of the Opportunistic Pathogen Paracoccus yeei (Alphaproteobacteria) and Identification of Putative Virulence Factors.</title>
        <authorList>
            <person name="Lasek R."/>
            <person name="Szuplewska M."/>
            <person name="Mitura M."/>
            <person name="Decewicz P."/>
            <person name="Chmielowska C."/>
            <person name="Pawlot A."/>
            <person name="Sentkowska D."/>
            <person name="Czarnecki J."/>
            <person name="Bartosik D."/>
        </authorList>
    </citation>
    <scope>NUCLEOTIDE SEQUENCE [LARGE SCALE GENOMIC DNA]</scope>
    <source>
        <strain evidence="2">CCUG 32053</strain>
    </source>
</reference>
<dbReference type="Proteomes" id="UP000272010">
    <property type="component" value="Chromosome"/>
</dbReference>
<evidence type="ECO:0000313" key="1">
    <source>
        <dbReference type="EMBL" id="AYF00898.1"/>
    </source>
</evidence>